<organism evidence="2 3">
    <name type="scientific">Serratia marcescens</name>
    <dbReference type="NCBI Taxonomy" id="615"/>
    <lineage>
        <taxon>Bacteria</taxon>
        <taxon>Pseudomonadati</taxon>
        <taxon>Pseudomonadota</taxon>
        <taxon>Gammaproteobacteria</taxon>
        <taxon>Enterobacterales</taxon>
        <taxon>Yersiniaceae</taxon>
        <taxon>Serratia</taxon>
    </lineage>
</organism>
<gene>
    <name evidence="2" type="ORF">MC70_017725</name>
</gene>
<dbReference type="AlphaFoldDB" id="A0AAP8TP35"/>
<comment type="caution">
    <text evidence="2">The sequence shown here is derived from an EMBL/GenBank/DDBJ whole genome shotgun (WGS) entry which is preliminary data.</text>
</comment>
<proteinExistence type="predicted"/>
<accession>A0AAP8TP35</accession>
<sequence length="126" mass="14297">MITYSLAKDFAKAHPELFNDAEREYLDRFVEQGQQMLHADKSDPVFGYGGTGTVGSTAADRKLYARVAIKMLDYKLKDNNGSYDQTLKQWRGADDKAYFAKVREAMRQERAKAKPKRQGWGKPATA</sequence>
<reference evidence="3" key="1">
    <citation type="submission" date="2017-12" db="EMBL/GenBank/DDBJ databases">
        <title>FDA dAtabase for Regulatory Grade micrObial Sequences (FDA-ARGOS): Supporting development and validation of Infectious Disease Dx tests.</title>
        <authorList>
            <person name="Campos J."/>
            <person name="Goldberg B."/>
            <person name="Tallon L."/>
            <person name="Sadzewicz L."/>
            <person name="Sengamalay N."/>
            <person name="Ott S."/>
            <person name="Godinez A."/>
            <person name="Nagaraj S."/>
            <person name="Vavikolanu K."/>
            <person name="Vyas G."/>
            <person name="Nadendla S."/>
            <person name="Aluvathingal J."/>
            <person name="Geyer C."/>
            <person name="Nandy P."/>
            <person name="Hobson J."/>
            <person name="Sichtig H."/>
        </authorList>
    </citation>
    <scope>NUCLEOTIDE SEQUENCE [LARGE SCALE GENOMIC DNA]</scope>
    <source>
        <strain evidence="3">FDAARGOS_79</strain>
    </source>
</reference>
<protein>
    <submittedName>
        <fullName evidence="2">Uncharacterized protein</fullName>
    </submittedName>
</protein>
<dbReference type="EMBL" id="JTBC02000008">
    <property type="protein sequence ID" value="PNO65044.1"/>
    <property type="molecule type" value="Genomic_DNA"/>
</dbReference>
<evidence type="ECO:0000313" key="2">
    <source>
        <dbReference type="EMBL" id="PNO65044.1"/>
    </source>
</evidence>
<evidence type="ECO:0000256" key="1">
    <source>
        <dbReference type="SAM" id="MobiDB-lite"/>
    </source>
</evidence>
<name>A0AAP8TP35_SERMA</name>
<feature type="region of interest" description="Disordered" evidence="1">
    <location>
        <begin position="107"/>
        <end position="126"/>
    </location>
</feature>
<dbReference type="Proteomes" id="UP000030378">
    <property type="component" value="Unassembled WGS sequence"/>
</dbReference>
<evidence type="ECO:0000313" key="3">
    <source>
        <dbReference type="Proteomes" id="UP000030378"/>
    </source>
</evidence>